<accession>F0ZQH4</accession>
<dbReference type="AlphaFoldDB" id="F0ZQH4"/>
<dbReference type="KEGG" id="dpp:DICPUDRAFT_80439"/>
<dbReference type="Proteomes" id="UP000001064">
    <property type="component" value="Unassembled WGS sequence"/>
</dbReference>
<proteinExistence type="predicted"/>
<feature type="region of interest" description="Disordered" evidence="2">
    <location>
        <begin position="159"/>
        <end position="219"/>
    </location>
</feature>
<dbReference type="EMBL" id="GL871125">
    <property type="protein sequence ID" value="EGC33800.1"/>
    <property type="molecule type" value="Genomic_DNA"/>
</dbReference>
<dbReference type="InParanoid" id="F0ZQH4"/>
<sequence length="285" mass="32680">MKDQIEENLQTRFQQEKLIFKLNEQNKELVDQLKLLKEQLAQSNNEDQINQLNLENNQLKDQIESLKQQDRDKEELLNQIEKVLNQDNKEIIDQLDSLNNDNQNEQYDNAEYENDIDLLKEELKSLKQQQENEKKDIHQEFTSQINQLKDENNRLKEDLGLSFGAPSTQPSQSPQSKNKFELPTPIITPISKAPLPNSIPTSTQTPIASPQPTQQSNARIASSTYPKLYAPESRHYFTGAPSKGGNFGKPSIKIFNEKLGAWVDCPPKPPITLLSFLGNFVFLHL</sequence>
<feature type="coiled-coil region" evidence="1">
    <location>
        <begin position="19"/>
        <end position="158"/>
    </location>
</feature>
<dbReference type="GeneID" id="10502936"/>
<evidence type="ECO:0000256" key="1">
    <source>
        <dbReference type="SAM" id="Coils"/>
    </source>
</evidence>
<evidence type="ECO:0000256" key="2">
    <source>
        <dbReference type="SAM" id="MobiDB-lite"/>
    </source>
</evidence>
<protein>
    <submittedName>
        <fullName evidence="3">Uncharacterized protein</fullName>
    </submittedName>
</protein>
<dbReference type="RefSeq" id="XP_003289671.1">
    <property type="nucleotide sequence ID" value="XM_003289623.1"/>
</dbReference>
<keyword evidence="1" id="KW-0175">Coiled coil</keyword>
<feature type="compositionally biased region" description="Low complexity" evidence="2">
    <location>
        <begin position="166"/>
        <end position="176"/>
    </location>
</feature>
<evidence type="ECO:0000313" key="4">
    <source>
        <dbReference type="Proteomes" id="UP000001064"/>
    </source>
</evidence>
<gene>
    <name evidence="3" type="ORF">DICPUDRAFT_80439</name>
</gene>
<dbReference type="VEuPathDB" id="AmoebaDB:DICPUDRAFT_80439"/>
<dbReference type="eggNOG" id="ENOG502RVHV">
    <property type="taxonomic scope" value="Eukaryota"/>
</dbReference>
<organism evidence="3 4">
    <name type="scientific">Dictyostelium purpureum</name>
    <name type="common">Slime mold</name>
    <dbReference type="NCBI Taxonomy" id="5786"/>
    <lineage>
        <taxon>Eukaryota</taxon>
        <taxon>Amoebozoa</taxon>
        <taxon>Evosea</taxon>
        <taxon>Eumycetozoa</taxon>
        <taxon>Dictyostelia</taxon>
        <taxon>Dictyosteliales</taxon>
        <taxon>Dictyosteliaceae</taxon>
        <taxon>Dictyostelium</taxon>
    </lineage>
</organism>
<evidence type="ECO:0000313" key="3">
    <source>
        <dbReference type="EMBL" id="EGC33800.1"/>
    </source>
</evidence>
<keyword evidence="4" id="KW-1185">Reference proteome</keyword>
<reference evidence="4" key="1">
    <citation type="journal article" date="2011" name="Genome Biol.">
        <title>Comparative genomics of the social amoebae Dictyostelium discoideum and Dictyostelium purpureum.</title>
        <authorList>
            <consortium name="US DOE Joint Genome Institute (JGI-PGF)"/>
            <person name="Sucgang R."/>
            <person name="Kuo A."/>
            <person name="Tian X."/>
            <person name="Salerno W."/>
            <person name="Parikh A."/>
            <person name="Feasley C.L."/>
            <person name="Dalin E."/>
            <person name="Tu H."/>
            <person name="Huang E."/>
            <person name="Barry K."/>
            <person name="Lindquist E."/>
            <person name="Shapiro H."/>
            <person name="Bruce D."/>
            <person name="Schmutz J."/>
            <person name="Salamov A."/>
            <person name="Fey P."/>
            <person name="Gaudet P."/>
            <person name="Anjard C."/>
            <person name="Babu M.M."/>
            <person name="Basu S."/>
            <person name="Bushmanova Y."/>
            <person name="van der Wel H."/>
            <person name="Katoh-Kurasawa M."/>
            <person name="Dinh C."/>
            <person name="Coutinho P.M."/>
            <person name="Saito T."/>
            <person name="Elias M."/>
            <person name="Schaap P."/>
            <person name="Kay R.R."/>
            <person name="Henrissat B."/>
            <person name="Eichinger L."/>
            <person name="Rivero F."/>
            <person name="Putnam N.H."/>
            <person name="West C.M."/>
            <person name="Loomis W.F."/>
            <person name="Chisholm R.L."/>
            <person name="Shaulsky G."/>
            <person name="Strassmann J.E."/>
            <person name="Queller D.C."/>
            <person name="Kuspa A."/>
            <person name="Grigoriev I.V."/>
        </authorList>
    </citation>
    <scope>NUCLEOTIDE SEQUENCE [LARGE SCALE GENOMIC DNA]</scope>
    <source>
        <strain evidence="4">QSDP1</strain>
    </source>
</reference>
<feature type="compositionally biased region" description="Polar residues" evidence="2">
    <location>
        <begin position="198"/>
        <end position="219"/>
    </location>
</feature>
<name>F0ZQH4_DICPU</name>
<dbReference type="STRING" id="5786.F0ZQH4"/>